<evidence type="ECO:0000256" key="2">
    <source>
        <dbReference type="ARBA" id="ARBA00022553"/>
    </source>
</evidence>
<dbReference type="SUPFAM" id="SSF51735">
    <property type="entry name" value="NAD(P)-binding Rossmann-fold domains"/>
    <property type="match status" value="1"/>
</dbReference>
<proteinExistence type="predicted"/>
<evidence type="ECO:0000313" key="5">
    <source>
        <dbReference type="Proteomes" id="UP001150879"/>
    </source>
</evidence>
<gene>
    <name evidence="4" type="ORF">N7472_009773</name>
</gene>
<dbReference type="Gene3D" id="3.40.50.720">
    <property type="entry name" value="NAD(P)-binding Rossmann-like Domain"/>
    <property type="match status" value="1"/>
</dbReference>
<reference evidence="4" key="2">
    <citation type="journal article" date="2023" name="IMA Fungus">
        <title>Comparative genomic study of the Penicillium genus elucidates a diverse pangenome and 15 lateral gene transfer events.</title>
        <authorList>
            <person name="Petersen C."/>
            <person name="Sorensen T."/>
            <person name="Nielsen M.R."/>
            <person name="Sondergaard T.E."/>
            <person name="Sorensen J.L."/>
            <person name="Fitzpatrick D.A."/>
            <person name="Frisvad J.C."/>
            <person name="Nielsen K.L."/>
        </authorList>
    </citation>
    <scope>NUCLEOTIDE SEQUENCE</scope>
    <source>
        <strain evidence="4">IBT 16849</strain>
    </source>
</reference>
<dbReference type="Pfam" id="PF23562">
    <property type="entry name" value="AMP-binding_C_3"/>
    <property type="match status" value="2"/>
</dbReference>
<keyword evidence="1" id="KW-0596">Phosphopantetheine</keyword>
<evidence type="ECO:0000259" key="3">
    <source>
        <dbReference type="Pfam" id="PF07993"/>
    </source>
</evidence>
<dbReference type="InterPro" id="IPR036291">
    <property type="entry name" value="NAD(P)-bd_dom_sf"/>
</dbReference>
<dbReference type="InterPro" id="IPR051414">
    <property type="entry name" value="Adenylate-forming_Reductase"/>
</dbReference>
<dbReference type="OrthoDB" id="429813at2759"/>
<dbReference type="EMBL" id="JAPQKP010000006">
    <property type="protein sequence ID" value="KAJ5184933.1"/>
    <property type="molecule type" value="Genomic_DNA"/>
</dbReference>
<feature type="domain" description="Thioester reductase (TE)" evidence="3">
    <location>
        <begin position="462"/>
        <end position="590"/>
    </location>
</feature>
<dbReference type="Pfam" id="PF07993">
    <property type="entry name" value="NAD_binding_4"/>
    <property type="match status" value="1"/>
</dbReference>
<dbReference type="PANTHER" id="PTHR43439:SF2">
    <property type="entry name" value="ENZYME, PUTATIVE (JCVI)-RELATED"/>
    <property type="match status" value="1"/>
</dbReference>
<organism evidence="4 5">
    <name type="scientific">Penicillium cf. griseofulvum</name>
    <dbReference type="NCBI Taxonomy" id="2972120"/>
    <lineage>
        <taxon>Eukaryota</taxon>
        <taxon>Fungi</taxon>
        <taxon>Dikarya</taxon>
        <taxon>Ascomycota</taxon>
        <taxon>Pezizomycotina</taxon>
        <taxon>Eurotiomycetes</taxon>
        <taxon>Eurotiomycetidae</taxon>
        <taxon>Eurotiales</taxon>
        <taxon>Aspergillaceae</taxon>
        <taxon>Penicillium</taxon>
    </lineage>
</organism>
<evidence type="ECO:0000313" key="4">
    <source>
        <dbReference type="EMBL" id="KAJ5184933.1"/>
    </source>
</evidence>
<name>A0A9W9ITR6_9EURO</name>
<comment type="caution">
    <text evidence="4">The sequence shown here is derived from an EMBL/GenBank/DDBJ whole genome shotgun (WGS) entry which is preliminary data.</text>
</comment>
<accession>A0A9W9ITR6</accession>
<keyword evidence="2" id="KW-0597">Phosphoprotein</keyword>
<keyword evidence="5" id="KW-1185">Reference proteome</keyword>
<dbReference type="AlphaFoldDB" id="A0A9W9ITR6"/>
<dbReference type="InterPro" id="IPR013120">
    <property type="entry name" value="FAR_NAD-bd"/>
</dbReference>
<reference evidence="4" key="1">
    <citation type="submission" date="2022-11" db="EMBL/GenBank/DDBJ databases">
        <authorList>
            <person name="Petersen C."/>
        </authorList>
    </citation>
    <scope>NUCLEOTIDE SEQUENCE</scope>
    <source>
        <strain evidence="4">IBT 16849</strain>
    </source>
</reference>
<dbReference type="Proteomes" id="UP001150879">
    <property type="component" value="Unassembled WGS sequence"/>
</dbReference>
<protein>
    <submittedName>
        <fullName evidence="4">Male sterility NAD-binding</fullName>
    </submittedName>
</protein>
<sequence>MPKPVPFTHSALGAIDAQRLISQKYPKAIQSQLEIVSESKAVYIAFPLFHVAGFAVKSLEAALIPPSIIDDIARDPEVLEGISQLRCILSGGGPVDQKSGDIVVARTRLFVGLGSTECGSFIQYPTDPAHWNYYHFHASNNIHWHPVLSSEEQSTEFELILHRDSSCNPYQGVFHNFPDLDEWSTKDVFRKHPSIPDYWEYRYRVDDLVVFSTGEKMNPIPVESRVNGIPGIKAALVIGPFKEAVGIENGRNPRDGQIDEKLILIAVSDKAFARTPKGTVNRNQTLELYKTEINELYRSMDLSSGESSNNLALDLTSQDSLASDLTRLVERMMANDSELDQQKNVFATGLDSRQAEILASVVGKALARQTRQPGRDITVDIVYRNPTPRKLAEFVTMSQNPLGHDSQEAGKFQKVFQRYSKVIPHTPAKREPSVFTNRGDHVLLTGTTGGANESRICLQRFPDDESKNHSVRLNSKVADLSAPFLGLSEEVYYKLQKSVTHILHCQWAVDFNRPLDYFEPNIKGLVGLIQFAHTSKHNPQIIFLSSIATVVNWKEDTPVQEETLRSPETTETGYGTSKLIASLLLDKAANSAEASAQLGCLPETLGIGNKIEWIPVDTVAEQLSDLICTPSVFERGSSTNARYYNLVNPHHIQFSDIVPLLAKHLGTNESLKIVPLRDWVHRLSQGIDEPGSSSNPGLRLLGFFQELARSEKSVALDTTMIEERFPRLGHVGAVNDRWINLWLEQWGMA</sequence>
<dbReference type="SUPFAM" id="SSF56801">
    <property type="entry name" value="Acetyl-CoA synthetase-like"/>
    <property type="match status" value="1"/>
</dbReference>
<evidence type="ECO:0000256" key="1">
    <source>
        <dbReference type="ARBA" id="ARBA00022450"/>
    </source>
</evidence>
<dbReference type="PANTHER" id="PTHR43439">
    <property type="entry name" value="PHENYLACETATE-COENZYME A LIGASE"/>
    <property type="match status" value="1"/>
</dbReference>